<dbReference type="SMART" id="SM00829">
    <property type="entry name" value="PKS_ER"/>
    <property type="match status" value="1"/>
</dbReference>
<reference evidence="3" key="1">
    <citation type="submission" date="2015-07" db="EMBL/GenBank/DDBJ databases">
        <authorList>
            <person name="Rodrigo-Torres Lidia"/>
            <person name="Arahal R.David."/>
        </authorList>
    </citation>
    <scope>NUCLEOTIDE SEQUENCE [LARGE SCALE GENOMIC DNA]</scope>
    <source>
        <strain evidence="3">CECT 5096</strain>
    </source>
</reference>
<dbReference type="InterPro" id="IPR013154">
    <property type="entry name" value="ADH-like_N"/>
</dbReference>
<dbReference type="OrthoDB" id="4190732at2"/>
<dbReference type="InterPro" id="IPR011032">
    <property type="entry name" value="GroES-like_sf"/>
</dbReference>
<evidence type="ECO:0000259" key="1">
    <source>
        <dbReference type="SMART" id="SM00829"/>
    </source>
</evidence>
<dbReference type="EMBL" id="CXWC01000002">
    <property type="protein sequence ID" value="CTQ65884.1"/>
    <property type="molecule type" value="Genomic_DNA"/>
</dbReference>
<dbReference type="Pfam" id="PF08240">
    <property type="entry name" value="ADH_N"/>
    <property type="match status" value="1"/>
</dbReference>
<protein>
    <submittedName>
        <fullName evidence="2">Alcohol dehydrogenase</fullName>
        <ecNumber evidence="2">1.1.1.1</ecNumber>
    </submittedName>
</protein>
<dbReference type="CDD" id="cd08241">
    <property type="entry name" value="QOR1"/>
    <property type="match status" value="1"/>
</dbReference>
<dbReference type="AlphaFoldDB" id="A0A0M6Z7C6"/>
<dbReference type="GO" id="GO:0004022">
    <property type="term" value="F:alcohol dehydrogenase (NAD+) activity"/>
    <property type="evidence" value="ECO:0007669"/>
    <property type="project" value="UniProtKB-EC"/>
</dbReference>
<feature type="domain" description="Enoyl reductase (ER)" evidence="1">
    <location>
        <begin position="10"/>
        <end position="322"/>
    </location>
</feature>
<dbReference type="Gene3D" id="3.90.180.10">
    <property type="entry name" value="Medium-chain alcohol dehydrogenases, catalytic domain"/>
    <property type="match status" value="1"/>
</dbReference>
<dbReference type="SUPFAM" id="SSF50129">
    <property type="entry name" value="GroES-like"/>
    <property type="match status" value="1"/>
</dbReference>
<proteinExistence type="predicted"/>
<keyword evidence="3" id="KW-1185">Reference proteome</keyword>
<dbReference type="InterPro" id="IPR020843">
    <property type="entry name" value="ER"/>
</dbReference>
<dbReference type="STRING" id="311410.LA5095_02034"/>
<evidence type="ECO:0000313" key="3">
    <source>
        <dbReference type="Proteomes" id="UP000049983"/>
    </source>
</evidence>
<dbReference type="RefSeq" id="WP_055115549.1">
    <property type="nucleotide sequence ID" value="NZ_CXWA01000002.1"/>
</dbReference>
<dbReference type="InterPro" id="IPR051397">
    <property type="entry name" value="Zn-ADH-like_protein"/>
</dbReference>
<organism evidence="2 3">
    <name type="scientific">Roseibium album</name>
    <dbReference type="NCBI Taxonomy" id="311410"/>
    <lineage>
        <taxon>Bacteria</taxon>
        <taxon>Pseudomonadati</taxon>
        <taxon>Pseudomonadota</taxon>
        <taxon>Alphaproteobacteria</taxon>
        <taxon>Hyphomicrobiales</taxon>
        <taxon>Stappiaceae</taxon>
        <taxon>Roseibium</taxon>
    </lineage>
</organism>
<dbReference type="Proteomes" id="UP000049983">
    <property type="component" value="Unassembled WGS sequence"/>
</dbReference>
<keyword evidence="2" id="KW-0560">Oxidoreductase</keyword>
<gene>
    <name evidence="2" type="primary">adhT_3</name>
    <name evidence="2" type="ORF">LA5096_00890</name>
</gene>
<dbReference type="Gene3D" id="3.40.50.720">
    <property type="entry name" value="NAD(P)-binding Rossmann-like Domain"/>
    <property type="match status" value="1"/>
</dbReference>
<dbReference type="SUPFAM" id="SSF51735">
    <property type="entry name" value="NAD(P)-binding Rossmann-fold domains"/>
    <property type="match status" value="1"/>
</dbReference>
<dbReference type="PANTHER" id="PTHR43677">
    <property type="entry name" value="SHORT-CHAIN DEHYDROGENASE/REDUCTASE"/>
    <property type="match status" value="1"/>
</dbReference>
<dbReference type="Pfam" id="PF00107">
    <property type="entry name" value="ADH_zinc_N"/>
    <property type="match status" value="1"/>
</dbReference>
<dbReference type="InterPro" id="IPR036291">
    <property type="entry name" value="NAD(P)-bd_dom_sf"/>
</dbReference>
<dbReference type="GeneID" id="97668332"/>
<accession>A0A0M6Z7C6</accession>
<dbReference type="EC" id="1.1.1.1" evidence="2"/>
<sequence>MKACLCKSFGPPSNLVVERIAEPAAEPGQVVVKVEACALNFFDTLIIEGKYQYKPDFPFSPSAEFAGVVEATGADVAGFATGDRVMGYMKCGAAREKVLVRAEDLIRIPDGVSFDVAAGLAVTYGTTLHAYRDRADLKPGETVAVLGASGGVGQAAVEVATIMGAKVIACASSEEKLAFARSLGADLTIDYSREPLKERLKELTNGKGVDVVYDPVGGDHTEKTLRATGWEGRFLVIGFAAGDIPRIPLNIVMLKGVDVLGVFWGAAIERDPEGHRKNMTQLLEWVQEGRLKPHIHAVYPLEEIETALEEIAARKVRGKVILRL</sequence>
<dbReference type="PANTHER" id="PTHR43677:SF4">
    <property type="entry name" value="QUINONE OXIDOREDUCTASE-LIKE PROTEIN 2"/>
    <property type="match status" value="1"/>
</dbReference>
<dbReference type="InterPro" id="IPR013149">
    <property type="entry name" value="ADH-like_C"/>
</dbReference>
<name>A0A0M6Z7C6_9HYPH</name>
<evidence type="ECO:0000313" key="2">
    <source>
        <dbReference type="EMBL" id="CTQ65884.1"/>
    </source>
</evidence>